<dbReference type="RefSeq" id="WP_077587789.1">
    <property type="nucleotide sequence ID" value="NZ_CP019640.1"/>
</dbReference>
<reference evidence="1 2" key="1">
    <citation type="submission" date="2017-02" db="EMBL/GenBank/DDBJ databases">
        <title>The complete genomic sequence of a novel cold adapted crude oil-degrading bacterium Planococcus qaidamina Y42.</title>
        <authorList>
            <person name="Yang R."/>
        </authorList>
    </citation>
    <scope>NUCLEOTIDE SEQUENCE [LARGE SCALE GENOMIC DNA]</scope>
    <source>
        <strain evidence="1 2">Y42</strain>
    </source>
</reference>
<evidence type="ECO:0000313" key="1">
    <source>
        <dbReference type="EMBL" id="AQQ51916.1"/>
    </source>
</evidence>
<dbReference type="KEGG" id="pmar:B0X71_01465"/>
<proteinExistence type="predicted"/>
<sequence length="475" mass="52313">MTIGIKTTKEQLLRLPTTARPAVDAEQLEVPEGYRAEAVAAGLSFPTGMAFDDQGTLYINEGGSTWPTRPAMTPRILKLTPEGELSAFAEENLGGPRGLAYRDGYLYVTLKGGYFARVVRYDTETGEREVLHDQIPSGGWHEPGGPVFNPKDGLLYFAHGSVSQNGVVLPQGYTVDVAKNPEAHDIPGEDVTLTGNNVFSRDPLMPYPYLTKTGPYKPFGTPAEKGEVVKGQLWCTTGVWRSKPDGTQPELIAWGIRNPYGMAFNEEGELYVSDNDMEEKGERAVAMDPDRIWHIKNARKPHGTVDKPEWFGFPDIAATGLPVWHEKHLPDKGKPAEPLLENPPEWAGPAAYLEKPHSCMTKMDFCTSDTFGHRGKLFACEWGTMAPFNSPREEDLSHGFRVMKIDTETGEGEPFIYNKILETGPPAAGMARPVDCKFSPDGKSLYVLDFGVAQVAEGHMLAYAHTGVLWKVTKL</sequence>
<evidence type="ECO:0008006" key="3">
    <source>
        <dbReference type="Google" id="ProtNLM"/>
    </source>
</evidence>
<evidence type="ECO:0000313" key="2">
    <source>
        <dbReference type="Proteomes" id="UP000188184"/>
    </source>
</evidence>
<dbReference type="PANTHER" id="PTHR33546">
    <property type="entry name" value="LARGE, MULTIFUNCTIONAL SECRETED PROTEIN-RELATED"/>
    <property type="match status" value="1"/>
</dbReference>
<dbReference type="OrthoDB" id="9770043at2"/>
<dbReference type="InterPro" id="IPR011042">
    <property type="entry name" value="6-blade_b-propeller_TolB-like"/>
</dbReference>
<protein>
    <recommendedName>
        <fullName evidence="3">Glucose/arabinose dehydrogenase</fullName>
    </recommendedName>
</protein>
<dbReference type="PANTHER" id="PTHR33546:SF1">
    <property type="entry name" value="LARGE, MULTIFUNCTIONAL SECRETED PROTEIN"/>
    <property type="match status" value="1"/>
</dbReference>
<dbReference type="AlphaFoldDB" id="A0A1Q2KUW0"/>
<accession>A0A1Q2KUW0</accession>
<organism evidence="1 2">
    <name type="scientific">Planococcus lenghuensis</name>
    <dbReference type="NCBI Taxonomy" id="2213202"/>
    <lineage>
        <taxon>Bacteria</taxon>
        <taxon>Bacillati</taxon>
        <taxon>Bacillota</taxon>
        <taxon>Bacilli</taxon>
        <taxon>Bacillales</taxon>
        <taxon>Caryophanaceae</taxon>
        <taxon>Planococcus</taxon>
    </lineage>
</organism>
<keyword evidence="2" id="KW-1185">Reference proteome</keyword>
<gene>
    <name evidence="1" type="ORF">B0X71_01465</name>
</gene>
<name>A0A1Q2KUW0_9BACL</name>
<dbReference type="SUPFAM" id="SSF101898">
    <property type="entry name" value="NHL repeat"/>
    <property type="match status" value="1"/>
</dbReference>
<dbReference type="Gene3D" id="2.120.10.30">
    <property type="entry name" value="TolB, C-terminal domain"/>
    <property type="match status" value="1"/>
</dbReference>
<dbReference type="EMBL" id="CP019640">
    <property type="protein sequence ID" value="AQQ51916.1"/>
    <property type="molecule type" value="Genomic_DNA"/>
</dbReference>
<dbReference type="Proteomes" id="UP000188184">
    <property type="component" value="Chromosome"/>
</dbReference>